<dbReference type="KEGG" id="chya:V22_41270"/>
<evidence type="ECO:0000313" key="3">
    <source>
        <dbReference type="Proteomes" id="UP000319976"/>
    </source>
</evidence>
<dbReference type="AlphaFoldDB" id="A0A517TER3"/>
<organism evidence="2 3">
    <name type="scientific">Calycomorphotria hydatis</name>
    <dbReference type="NCBI Taxonomy" id="2528027"/>
    <lineage>
        <taxon>Bacteria</taxon>
        <taxon>Pseudomonadati</taxon>
        <taxon>Planctomycetota</taxon>
        <taxon>Planctomycetia</taxon>
        <taxon>Planctomycetales</taxon>
        <taxon>Planctomycetaceae</taxon>
        <taxon>Calycomorphotria</taxon>
    </lineage>
</organism>
<dbReference type="SUPFAM" id="SSF109854">
    <property type="entry name" value="DinB/YfiT-like putative metalloenzymes"/>
    <property type="match status" value="1"/>
</dbReference>
<dbReference type="Proteomes" id="UP000319976">
    <property type="component" value="Chromosome"/>
</dbReference>
<dbReference type="EMBL" id="CP036316">
    <property type="protein sequence ID" value="QDT66855.1"/>
    <property type="molecule type" value="Genomic_DNA"/>
</dbReference>
<evidence type="ECO:0000313" key="2">
    <source>
        <dbReference type="EMBL" id="QDT66855.1"/>
    </source>
</evidence>
<keyword evidence="3" id="KW-1185">Reference proteome</keyword>
<evidence type="ECO:0000259" key="1">
    <source>
        <dbReference type="Pfam" id="PF12867"/>
    </source>
</evidence>
<name>A0A517TER3_9PLAN</name>
<proteinExistence type="predicted"/>
<gene>
    <name evidence="2" type="ORF">V22_41270</name>
</gene>
<sequence length="179" mass="20791">MPEELIITPYDAADPEIGRWLAGLELVRKGTLVLVPGCEGELLHWCGADERENSIGAILYHIAYVELSWLYLDLLQQEFPPEIKELLPYPGRTEDNRLTPVPNENAQDHLHRLAETRRIFLDAMKVMSLEEWRRPRAPIDGLDYIVSPEWAVFHLIEHEAGHFAQMKSLKARWDRRENT</sequence>
<protein>
    <submittedName>
        <fullName evidence="2">DinB superfamily protein</fullName>
    </submittedName>
</protein>
<dbReference type="InterPro" id="IPR024775">
    <property type="entry name" value="DinB-like"/>
</dbReference>
<dbReference type="RefSeq" id="WP_145266326.1">
    <property type="nucleotide sequence ID" value="NZ_CP036316.1"/>
</dbReference>
<dbReference type="Pfam" id="PF12867">
    <property type="entry name" value="DinB_2"/>
    <property type="match status" value="1"/>
</dbReference>
<reference evidence="2 3" key="1">
    <citation type="submission" date="2019-02" db="EMBL/GenBank/DDBJ databases">
        <title>Deep-cultivation of Planctomycetes and their phenomic and genomic characterization uncovers novel biology.</title>
        <authorList>
            <person name="Wiegand S."/>
            <person name="Jogler M."/>
            <person name="Boedeker C."/>
            <person name="Pinto D."/>
            <person name="Vollmers J."/>
            <person name="Rivas-Marin E."/>
            <person name="Kohn T."/>
            <person name="Peeters S.H."/>
            <person name="Heuer A."/>
            <person name="Rast P."/>
            <person name="Oberbeckmann S."/>
            <person name="Bunk B."/>
            <person name="Jeske O."/>
            <person name="Meyerdierks A."/>
            <person name="Storesund J.E."/>
            <person name="Kallscheuer N."/>
            <person name="Luecker S."/>
            <person name="Lage O.M."/>
            <person name="Pohl T."/>
            <person name="Merkel B.J."/>
            <person name="Hornburger P."/>
            <person name="Mueller R.-W."/>
            <person name="Bruemmer F."/>
            <person name="Labrenz M."/>
            <person name="Spormann A.M."/>
            <person name="Op den Camp H."/>
            <person name="Overmann J."/>
            <person name="Amann R."/>
            <person name="Jetten M.S.M."/>
            <person name="Mascher T."/>
            <person name="Medema M.H."/>
            <person name="Devos D.P."/>
            <person name="Kaster A.-K."/>
            <person name="Ovreas L."/>
            <person name="Rohde M."/>
            <person name="Galperin M.Y."/>
            <person name="Jogler C."/>
        </authorList>
    </citation>
    <scope>NUCLEOTIDE SEQUENCE [LARGE SCALE GENOMIC DNA]</scope>
    <source>
        <strain evidence="2 3">V22</strain>
    </source>
</reference>
<dbReference type="Gene3D" id="1.20.120.450">
    <property type="entry name" value="dinb family like domain"/>
    <property type="match status" value="1"/>
</dbReference>
<feature type="domain" description="DinB-like" evidence="1">
    <location>
        <begin position="24"/>
        <end position="166"/>
    </location>
</feature>
<dbReference type="InterPro" id="IPR034660">
    <property type="entry name" value="DinB/YfiT-like"/>
</dbReference>
<dbReference type="OrthoDB" id="2677844at2"/>
<accession>A0A517TER3</accession>